<proteinExistence type="predicted"/>
<evidence type="ECO:0000313" key="1">
    <source>
        <dbReference type="EMBL" id="NBG65086.1"/>
    </source>
</evidence>
<keyword evidence="2" id="KW-1185">Reference proteome</keyword>
<organism evidence="1 2">
    <name type="scientific">Acidiluteibacter ferrifornacis</name>
    <dbReference type="NCBI Taxonomy" id="2692424"/>
    <lineage>
        <taxon>Bacteria</taxon>
        <taxon>Pseudomonadati</taxon>
        <taxon>Bacteroidota</taxon>
        <taxon>Flavobacteriia</taxon>
        <taxon>Flavobacteriales</taxon>
        <taxon>Cryomorphaceae</taxon>
        <taxon>Acidiluteibacter</taxon>
    </lineage>
</organism>
<accession>A0A6N9NEM9</accession>
<evidence type="ECO:0000313" key="2">
    <source>
        <dbReference type="Proteomes" id="UP000470771"/>
    </source>
</evidence>
<evidence type="ECO:0008006" key="3">
    <source>
        <dbReference type="Google" id="ProtNLM"/>
    </source>
</evidence>
<reference evidence="1 2" key="1">
    <citation type="submission" date="2019-12" db="EMBL/GenBank/DDBJ databases">
        <authorList>
            <person name="Zhao J."/>
        </authorList>
    </citation>
    <scope>NUCLEOTIDE SEQUENCE [LARGE SCALE GENOMIC DNA]</scope>
    <source>
        <strain evidence="1 2">S-15</strain>
    </source>
</reference>
<dbReference type="EMBL" id="WWNE01000004">
    <property type="protein sequence ID" value="NBG65086.1"/>
    <property type="molecule type" value="Genomic_DNA"/>
</dbReference>
<name>A0A6N9NEM9_9FLAO</name>
<dbReference type="Proteomes" id="UP000470771">
    <property type="component" value="Unassembled WGS sequence"/>
</dbReference>
<sequence length="266" mass="29529">MTPRLGRYKSLDPLAASFPWNSPFAYAENRVIDGLDLEGREYIRFDKVADIGNSLLTYYHNNGGLGFPVVEYKGNKYYNLGFHLKNPNSEQITEWVYTPITPVIPKDNFVNWSTKNDCYANCQEQLGKQGNSSDAYWPSAFQMFKQGNSGKGVTDASKLAGLDALHRAVEGGGGIMVGVDYGATTSDDKNLDKTTDHFITIVGRGSDDNGEFFTFYENAVNDKDKGTDVSTNRLYIQSDGTLKGNTSWGSNITFTVTQVRPNKEDE</sequence>
<dbReference type="RefSeq" id="WP_160631890.1">
    <property type="nucleotide sequence ID" value="NZ_WWNE01000004.1"/>
</dbReference>
<comment type="caution">
    <text evidence="1">The sequence shown here is derived from an EMBL/GenBank/DDBJ whole genome shotgun (WGS) entry which is preliminary data.</text>
</comment>
<gene>
    <name evidence="1" type="ORF">GQN54_03095</name>
</gene>
<dbReference type="AlphaFoldDB" id="A0A6N9NEM9"/>
<protein>
    <recommendedName>
        <fullName evidence="3">RHS repeat-associated core domain-containing protein</fullName>
    </recommendedName>
</protein>